<dbReference type="Proteomes" id="UP000268844">
    <property type="component" value="Unassembled WGS sequence"/>
</dbReference>
<dbReference type="OrthoDB" id="7997793at2"/>
<gene>
    <name evidence="2" type="ORF">DEVEQU_00467</name>
</gene>
<accession>A0A3S4CBF7</accession>
<keyword evidence="3" id="KW-1185">Reference proteome</keyword>
<name>A0A3S4CBF7_9HYPH</name>
<dbReference type="AlphaFoldDB" id="A0A3S4CBF7"/>
<feature type="region of interest" description="Disordered" evidence="1">
    <location>
        <begin position="115"/>
        <end position="138"/>
    </location>
</feature>
<evidence type="ECO:0000313" key="2">
    <source>
        <dbReference type="EMBL" id="VDS03346.1"/>
    </source>
</evidence>
<evidence type="ECO:0000256" key="1">
    <source>
        <dbReference type="SAM" id="MobiDB-lite"/>
    </source>
</evidence>
<proteinExistence type="predicted"/>
<dbReference type="EMBL" id="UZWD01000006">
    <property type="protein sequence ID" value="VDS03346.1"/>
    <property type="molecule type" value="Genomic_DNA"/>
</dbReference>
<sequence>MSVVAMQAQLPLDVESQPALIVLGRDDSNKPHASWFGADEIDAARAAAKAMGMMALAVDTPEVVSLAGRLPHGKIFGSGKAFVPFVKQALFEDLIIHVPFVEQVRPLRVVRAEAEGDGAAAPTPPENGTSNDGSAVTVPQDWSKVGPGCLVLAVADDASEGWFETVILKAKGNTAFVCRWRDYPAEPHFERPLAGLALMRPSRVQSV</sequence>
<evidence type="ECO:0000313" key="3">
    <source>
        <dbReference type="Proteomes" id="UP000268844"/>
    </source>
</evidence>
<reference evidence="2 3" key="1">
    <citation type="submission" date="2018-12" db="EMBL/GenBank/DDBJ databases">
        <authorList>
            <person name="Criscuolo A."/>
        </authorList>
    </citation>
    <scope>NUCLEOTIDE SEQUENCE [LARGE SCALE GENOMIC DNA]</scope>
    <source>
        <strain evidence="2">ACIP1116281</strain>
    </source>
</reference>
<protein>
    <submittedName>
        <fullName evidence="2">Uncharacterized protein</fullName>
    </submittedName>
</protein>
<dbReference type="RefSeq" id="WP_126148960.1">
    <property type="nucleotide sequence ID" value="NZ_JBHTMH010000001.1"/>
</dbReference>
<organism evidence="2 3">
    <name type="scientific">Devosia equisanguinis</name>
    <dbReference type="NCBI Taxonomy" id="2490941"/>
    <lineage>
        <taxon>Bacteria</taxon>
        <taxon>Pseudomonadati</taxon>
        <taxon>Pseudomonadota</taxon>
        <taxon>Alphaproteobacteria</taxon>
        <taxon>Hyphomicrobiales</taxon>
        <taxon>Devosiaceae</taxon>
        <taxon>Devosia</taxon>
    </lineage>
</organism>